<dbReference type="InterPro" id="IPR011989">
    <property type="entry name" value="ARM-like"/>
</dbReference>
<keyword evidence="2" id="KW-1185">Reference proteome</keyword>
<dbReference type="AlphaFoldDB" id="A0A098R497"/>
<dbReference type="OrthoDB" id="368950at2"/>
<dbReference type="RefSeq" id="WP_037545488.1">
    <property type="nucleotide sequence ID" value="NZ_JNUP01000023.1"/>
</dbReference>
<evidence type="ECO:0000313" key="2">
    <source>
        <dbReference type="Proteomes" id="UP000029692"/>
    </source>
</evidence>
<dbReference type="SMART" id="SM00567">
    <property type="entry name" value="EZ_HEAT"/>
    <property type="match status" value="2"/>
</dbReference>
<organism evidence="1 2">
    <name type="scientific">Spirochaeta lutea</name>
    <dbReference type="NCBI Taxonomy" id="1480694"/>
    <lineage>
        <taxon>Bacteria</taxon>
        <taxon>Pseudomonadati</taxon>
        <taxon>Spirochaetota</taxon>
        <taxon>Spirochaetia</taxon>
        <taxon>Spirochaetales</taxon>
        <taxon>Spirochaetaceae</taxon>
        <taxon>Spirochaeta</taxon>
    </lineage>
</organism>
<accession>A0A098R497</accession>
<dbReference type="EMBL" id="JNUP01000023">
    <property type="protein sequence ID" value="KGE73587.1"/>
    <property type="molecule type" value="Genomic_DNA"/>
</dbReference>
<dbReference type="Proteomes" id="UP000029692">
    <property type="component" value="Unassembled WGS sequence"/>
</dbReference>
<proteinExistence type="predicted"/>
<protein>
    <recommendedName>
        <fullName evidence="3">HEAT repeat domain-containing protein</fullName>
    </recommendedName>
</protein>
<sequence>MRHNKAVWLIALLLGSIGVLFAQQGDESAGRLSIEELYLSQDVEIQIMRSQALADDRESKLLALQTIRSIVESGQQAADPEAVVAVLESLGGEGVYRITRQGGAVVNNFPEVRRQAANLLGEVGGESSKTVLLKMLTNDNEPMVLAEAVFSLGRIGINNPEVLDTMIAALRRNTLKVTPDNNFAFATLLALDRLRAAGEGISKPNVLQGLIEVVSGNYIDVVKLKAVDLISSLRE</sequence>
<dbReference type="SUPFAM" id="SSF48371">
    <property type="entry name" value="ARM repeat"/>
    <property type="match status" value="1"/>
</dbReference>
<evidence type="ECO:0000313" key="1">
    <source>
        <dbReference type="EMBL" id="KGE73587.1"/>
    </source>
</evidence>
<dbReference type="Gene3D" id="1.25.10.10">
    <property type="entry name" value="Leucine-rich Repeat Variant"/>
    <property type="match status" value="1"/>
</dbReference>
<dbReference type="InterPro" id="IPR016024">
    <property type="entry name" value="ARM-type_fold"/>
</dbReference>
<reference evidence="1 2" key="1">
    <citation type="submission" date="2014-05" db="EMBL/GenBank/DDBJ databases">
        <title>De novo Genome Sequence of Spirocheata sp.</title>
        <authorList>
            <person name="Shivani Y."/>
            <person name="Subhash Y."/>
            <person name="Tushar L."/>
            <person name="Sasikala C."/>
            <person name="Ramana C.V."/>
        </authorList>
    </citation>
    <scope>NUCLEOTIDE SEQUENCE [LARGE SCALE GENOMIC DNA]</scope>
    <source>
        <strain evidence="1 2">JC230</strain>
    </source>
</reference>
<gene>
    <name evidence="1" type="ORF">DC28_02755</name>
</gene>
<dbReference type="InterPro" id="IPR004155">
    <property type="entry name" value="PBS_lyase_HEAT"/>
</dbReference>
<dbReference type="STRING" id="1480694.DC28_02755"/>
<dbReference type="eggNOG" id="COG1413">
    <property type="taxonomic scope" value="Bacteria"/>
</dbReference>
<evidence type="ECO:0008006" key="3">
    <source>
        <dbReference type="Google" id="ProtNLM"/>
    </source>
</evidence>
<dbReference type="Pfam" id="PF13646">
    <property type="entry name" value="HEAT_2"/>
    <property type="match status" value="1"/>
</dbReference>
<comment type="caution">
    <text evidence="1">The sequence shown here is derived from an EMBL/GenBank/DDBJ whole genome shotgun (WGS) entry which is preliminary data.</text>
</comment>
<name>A0A098R497_9SPIO</name>